<feature type="transmembrane region" description="Helical" evidence="10">
    <location>
        <begin position="175"/>
        <end position="194"/>
    </location>
</feature>
<evidence type="ECO:0000256" key="7">
    <source>
        <dbReference type="ARBA" id="ARBA00022989"/>
    </source>
</evidence>
<feature type="domain" description="Type II secretion system protein GspF" evidence="11">
    <location>
        <begin position="278"/>
        <end position="399"/>
    </location>
</feature>
<evidence type="ECO:0000313" key="12">
    <source>
        <dbReference type="EMBL" id="AEF23748.1"/>
    </source>
</evidence>
<keyword evidence="8 10" id="KW-0472">Membrane</keyword>
<feature type="transmembrane region" description="Helical" evidence="10">
    <location>
        <begin position="380"/>
        <end position="400"/>
    </location>
</feature>
<dbReference type="EMBL" id="CP002727">
    <property type="protein sequence ID" value="AEF23748.1"/>
    <property type="molecule type" value="Genomic_DNA"/>
</dbReference>
<keyword evidence="13" id="KW-1185">Reference proteome</keyword>
<organism evidence="12 13">
    <name type="scientific">Pseudomonas fulva (strain 12-X)</name>
    <dbReference type="NCBI Taxonomy" id="743720"/>
    <lineage>
        <taxon>Bacteria</taxon>
        <taxon>Pseudomonadati</taxon>
        <taxon>Pseudomonadota</taxon>
        <taxon>Gammaproteobacteria</taxon>
        <taxon>Pseudomonadales</taxon>
        <taxon>Pseudomonadaceae</taxon>
        <taxon>Pseudomonas</taxon>
    </lineage>
</organism>
<keyword evidence="6 9" id="KW-0812">Transmembrane</keyword>
<evidence type="ECO:0000256" key="9">
    <source>
        <dbReference type="RuleBase" id="RU003923"/>
    </source>
</evidence>
<reference evidence="12 13" key="1">
    <citation type="submission" date="2011-04" db="EMBL/GenBank/DDBJ databases">
        <title>Complete sequence of Pseudomonas fulva 12-X.</title>
        <authorList>
            <consortium name="US DOE Joint Genome Institute"/>
            <person name="Lucas S."/>
            <person name="Han J."/>
            <person name="Lapidus A."/>
            <person name="Cheng J.-F."/>
            <person name="Goodwin L."/>
            <person name="Pitluck S."/>
            <person name="Peters L."/>
            <person name="Mikhailova N."/>
            <person name="Pagani I."/>
            <person name="Davenport K."/>
            <person name="Han C."/>
            <person name="Tapia R."/>
            <person name="Land M."/>
            <person name="Hauser L."/>
            <person name="Kyrpides N."/>
            <person name="Ivanova N."/>
            <person name="Pagani I."/>
            <person name="Lcollab F.I."/>
            <person name="Woyke T."/>
        </authorList>
    </citation>
    <scope>NUCLEOTIDE SEQUENCE [LARGE SCALE GENOMIC DNA]</scope>
    <source>
        <strain evidence="13">12-X</strain>
    </source>
</reference>
<evidence type="ECO:0000256" key="4">
    <source>
        <dbReference type="ARBA" id="ARBA00022475"/>
    </source>
</evidence>
<accession>F6AGH7</accession>
<dbReference type="FunFam" id="1.20.81.30:FF:000001">
    <property type="entry name" value="Type II secretion system protein F"/>
    <property type="match status" value="2"/>
</dbReference>
<evidence type="ECO:0000256" key="8">
    <source>
        <dbReference type="ARBA" id="ARBA00023136"/>
    </source>
</evidence>
<evidence type="ECO:0000256" key="2">
    <source>
        <dbReference type="ARBA" id="ARBA00005745"/>
    </source>
</evidence>
<dbReference type="PANTHER" id="PTHR30012:SF7">
    <property type="entry name" value="PROTEIN TRANSPORT PROTEIN HOFC HOMOLOG"/>
    <property type="match status" value="1"/>
</dbReference>
<dbReference type="InterPro" id="IPR042094">
    <property type="entry name" value="T2SS_GspF_sf"/>
</dbReference>
<dbReference type="HOGENOM" id="CLU_035032_2_1_6"/>
<sequence length="407" mass="43804">MAAATKAPKTSTFVWEGKDRKGSIVKGELSGQNPALVKAQLRKQGINPTKVRKKGMSLGGTGKKIKPLDIALFARQMATMMKAGVPLLQSFDIIADGVEKPAMRKLVDELKQHVAAGNSFAAALRTKPQYFDDLFCNLVDAGEQSGALESLLDRVATYKEKTEALKAKIKKAMNYPIAVIAVAIIVSCILLIKVVPQFKEVFSSFGAELPAFTLFVIGISEGLQEWWFIFLIALIGAGYAFMQAKQRSEKFRDALDRTILKAPIVGNIVYKAAVARYARTLSTTFAAGVPLVEALDSVSGATGNVVFRNAVAKVKQDVTSGMQLNFSMRTTNAFPAMAVQMTAIGEESGALDSMLDKVASYYEAEVDNAVDGLTSLMEPLIMSVLGVLVGGLIIAMYLPIFQLGSVV</sequence>
<dbReference type="OrthoDB" id="9805682at2"/>
<dbReference type="PRINTS" id="PR00812">
    <property type="entry name" value="BCTERIALGSPF"/>
</dbReference>
<evidence type="ECO:0000313" key="13">
    <source>
        <dbReference type="Proteomes" id="UP000000686"/>
    </source>
</evidence>
<dbReference type="Proteomes" id="UP000000686">
    <property type="component" value="Chromosome"/>
</dbReference>
<dbReference type="STRING" id="743720.Psefu_3792"/>
<keyword evidence="5" id="KW-0997">Cell inner membrane</keyword>
<evidence type="ECO:0000256" key="6">
    <source>
        <dbReference type="ARBA" id="ARBA00022692"/>
    </source>
</evidence>
<dbReference type="PANTHER" id="PTHR30012">
    <property type="entry name" value="GENERAL SECRETION PATHWAY PROTEIN"/>
    <property type="match status" value="1"/>
</dbReference>
<dbReference type="KEGG" id="pfv:Psefu_3792"/>
<keyword evidence="3 9" id="KW-0813">Transport</keyword>
<dbReference type="eggNOG" id="COG1459">
    <property type="taxonomic scope" value="Bacteria"/>
</dbReference>
<comment type="subcellular location">
    <subcellularLocation>
        <location evidence="1 9">Cell inner membrane</location>
        <topology evidence="1 9">Multi-pass membrane protein</topology>
    </subcellularLocation>
</comment>
<evidence type="ECO:0000256" key="3">
    <source>
        <dbReference type="ARBA" id="ARBA00022448"/>
    </source>
</evidence>
<evidence type="ECO:0000256" key="5">
    <source>
        <dbReference type="ARBA" id="ARBA00022519"/>
    </source>
</evidence>
<evidence type="ECO:0000259" key="11">
    <source>
        <dbReference type="Pfam" id="PF00482"/>
    </source>
</evidence>
<feature type="domain" description="Type II secretion system protein GspF" evidence="11">
    <location>
        <begin position="73"/>
        <end position="196"/>
    </location>
</feature>
<keyword evidence="7 10" id="KW-1133">Transmembrane helix</keyword>
<dbReference type="InterPro" id="IPR003004">
    <property type="entry name" value="GspF/PilC"/>
</dbReference>
<protein>
    <submittedName>
        <fullName evidence="12">Type II secretion system F domain protein</fullName>
    </submittedName>
</protein>
<feature type="transmembrane region" description="Helical" evidence="10">
    <location>
        <begin position="226"/>
        <end position="242"/>
    </location>
</feature>
<dbReference type="PROSITE" id="PS00874">
    <property type="entry name" value="T2SP_F"/>
    <property type="match status" value="1"/>
</dbReference>
<gene>
    <name evidence="12" type="ordered locus">Psefu_3792</name>
</gene>
<dbReference type="InterPro" id="IPR018076">
    <property type="entry name" value="T2SS_GspF_dom"/>
</dbReference>
<comment type="similarity">
    <text evidence="2 9">Belongs to the GSP F family.</text>
</comment>
<dbReference type="Gene3D" id="1.20.81.30">
    <property type="entry name" value="Type II secretion system (T2SS), domain F"/>
    <property type="match status" value="2"/>
</dbReference>
<name>F6AGH7_PSEF1</name>
<dbReference type="Pfam" id="PF00482">
    <property type="entry name" value="T2SSF"/>
    <property type="match status" value="2"/>
</dbReference>
<evidence type="ECO:0000256" key="1">
    <source>
        <dbReference type="ARBA" id="ARBA00004429"/>
    </source>
</evidence>
<proteinExistence type="inferred from homology"/>
<dbReference type="RefSeq" id="WP_013792871.1">
    <property type="nucleotide sequence ID" value="NC_015556.1"/>
</dbReference>
<dbReference type="AlphaFoldDB" id="F6AGH7"/>
<evidence type="ECO:0000256" key="10">
    <source>
        <dbReference type="SAM" id="Phobius"/>
    </source>
</evidence>
<dbReference type="GO" id="GO:0015628">
    <property type="term" value="P:protein secretion by the type II secretion system"/>
    <property type="evidence" value="ECO:0007669"/>
    <property type="project" value="TreeGrafter"/>
</dbReference>
<dbReference type="GO" id="GO:0005886">
    <property type="term" value="C:plasma membrane"/>
    <property type="evidence" value="ECO:0007669"/>
    <property type="project" value="UniProtKB-SubCell"/>
</dbReference>
<keyword evidence="4" id="KW-1003">Cell membrane</keyword>
<dbReference type="InterPro" id="IPR001992">
    <property type="entry name" value="T2SS_GspF/T4SS_PilC_CS"/>
</dbReference>